<evidence type="ECO:0000313" key="2">
    <source>
        <dbReference type="EMBL" id="XCH40790.1"/>
    </source>
</evidence>
<dbReference type="Pfam" id="PF20557">
    <property type="entry name" value="DnaT_2"/>
    <property type="match status" value="1"/>
</dbReference>
<organism evidence="2">
    <name type="scientific">Salmonella phage vB_SEnST11_KE25</name>
    <dbReference type="NCBI Taxonomy" id="3161176"/>
    <lineage>
        <taxon>Viruses</taxon>
        <taxon>Duplodnaviria</taxon>
        <taxon>Heunggongvirae</taxon>
        <taxon>Uroviricota</taxon>
        <taxon>Caudoviricetes</taxon>
        <taxon>Rosemountvirus</taxon>
    </lineage>
</organism>
<evidence type="ECO:0000259" key="1">
    <source>
        <dbReference type="Pfam" id="PF20557"/>
    </source>
</evidence>
<dbReference type="EMBL" id="PP856724">
    <property type="protein sequence ID" value="XCH40790.1"/>
    <property type="molecule type" value="Genomic_DNA"/>
</dbReference>
<protein>
    <submittedName>
        <fullName evidence="2">Head-tail adaptor Ad1</fullName>
    </submittedName>
</protein>
<accession>A0AAU8GGF6</accession>
<dbReference type="InterPro" id="IPR046787">
    <property type="entry name" value="DnaT_2"/>
</dbReference>
<reference evidence="2" key="1">
    <citation type="submission" date="2024-05" db="EMBL/GenBank/DDBJ databases">
        <authorList>
            <person name="Mugo M.M."/>
            <person name="Musyoki A.M."/>
            <person name="Makumi A.M."/>
            <person name="Mutai I."/>
            <person name="Drechsel O."/>
            <person name="Kering K.K."/>
            <person name="Muturi P."/>
            <person name="Mbae C.K."/>
            <person name="Kariuki S.M."/>
        </authorList>
    </citation>
    <scope>NUCLEOTIDE SEQUENCE</scope>
</reference>
<sequence>MAFELIVEDGSIVPGANSYASKEQIDDFLENEGIVPPTNVYYMASKAAYRLDGKYSWLGRKVSKIQPMQWPRTGLGPCNIDIAMNVIPPQLIRAQLYFLADMLSNETEEGVRGDQALRRKKVGNLEIEFFDSKSGVTGSSSDWITDARELVADLIGAMFKTRRV</sequence>
<name>A0AAU8GGF6_9CAUD</name>
<feature type="domain" description="Putative DnaT-like" evidence="1">
    <location>
        <begin position="4"/>
        <end position="162"/>
    </location>
</feature>
<proteinExistence type="predicted"/>
<gene>
    <name evidence="2" type="ORF">TCZZUYSU_CDS0019</name>
</gene>